<dbReference type="EMBL" id="LATX01002330">
    <property type="protein sequence ID" value="KTB31371.1"/>
    <property type="molecule type" value="Genomic_DNA"/>
</dbReference>
<gene>
    <name evidence="1" type="ORF">WG66_16051</name>
</gene>
<comment type="caution">
    <text evidence="1">The sequence shown here is derived from an EMBL/GenBank/DDBJ whole genome shotgun (WGS) entry which is preliminary data.</text>
</comment>
<evidence type="ECO:0000313" key="1">
    <source>
        <dbReference type="EMBL" id="KTB31371.1"/>
    </source>
</evidence>
<reference evidence="1 2" key="1">
    <citation type="submission" date="2015-12" db="EMBL/GenBank/DDBJ databases">
        <title>Draft genome sequence of Moniliophthora roreri, the causal agent of frosty pod rot of cacao.</title>
        <authorList>
            <person name="Aime M.C."/>
            <person name="Diaz-Valderrama J.R."/>
            <person name="Kijpornyongpan T."/>
            <person name="Phillips-Mora W."/>
        </authorList>
    </citation>
    <scope>NUCLEOTIDE SEQUENCE [LARGE SCALE GENOMIC DNA]</scope>
    <source>
        <strain evidence="1 2">MCA 2952</strain>
    </source>
</reference>
<organism evidence="1 2">
    <name type="scientific">Moniliophthora roreri</name>
    <name type="common">Frosty pod rot fungus</name>
    <name type="synonym">Monilia roreri</name>
    <dbReference type="NCBI Taxonomy" id="221103"/>
    <lineage>
        <taxon>Eukaryota</taxon>
        <taxon>Fungi</taxon>
        <taxon>Dikarya</taxon>
        <taxon>Basidiomycota</taxon>
        <taxon>Agaricomycotina</taxon>
        <taxon>Agaricomycetes</taxon>
        <taxon>Agaricomycetidae</taxon>
        <taxon>Agaricales</taxon>
        <taxon>Marasmiineae</taxon>
        <taxon>Marasmiaceae</taxon>
        <taxon>Moniliophthora</taxon>
    </lineage>
</organism>
<proteinExistence type="predicted"/>
<dbReference type="AlphaFoldDB" id="A0A0W0F4W5"/>
<name>A0A0W0F4W5_MONRR</name>
<dbReference type="Proteomes" id="UP000054988">
    <property type="component" value="Unassembled WGS sequence"/>
</dbReference>
<accession>A0A0W0F4W5</accession>
<evidence type="ECO:0000313" key="2">
    <source>
        <dbReference type="Proteomes" id="UP000054988"/>
    </source>
</evidence>
<protein>
    <submittedName>
        <fullName evidence="1">Uncharacterized protein</fullName>
    </submittedName>
</protein>
<sequence length="289" mass="32214">MLLPIRTNKPLLWALGFDPKALVYSTSTDPQRAQYHIMILRTRAKVDSALDQSSGLFSAFLIRRGARPCPQEVENVDTNELRGHSVCMSLQPGVDTLFQHDNSAHLTCAAEASKFLSAPVTVRMNIEVVCEACEVPSSQARPDVTESVVSSMASYKYWPHMIGLVIDDFMARSRPYRPVLLTLTSDYYKTCHNDSDALLHSSVSRRNHTFVYVLPLRLKPWTRPMPTPDVLSDPVVGGRVPDPSARTGASNEIVTSTLAGIWAPIPLFRAEPRKVHEDRGAAWFIRVNT</sequence>